<evidence type="ECO:0000259" key="15">
    <source>
        <dbReference type="PROSITE" id="PS50944"/>
    </source>
</evidence>
<comment type="subcellular location">
    <subcellularLocation>
        <location evidence="1">Cytoplasm</location>
    </subcellularLocation>
</comment>
<keyword evidence="12" id="KW-0464">Manganese</keyword>
<dbReference type="GO" id="GO:0003677">
    <property type="term" value="F:DNA binding"/>
    <property type="evidence" value="ECO:0007669"/>
    <property type="project" value="UniProtKB-KW"/>
</dbReference>
<dbReference type="SUPFAM" id="SSF47979">
    <property type="entry name" value="Iron-dependent repressor protein, dimerization domain"/>
    <property type="match status" value="1"/>
</dbReference>
<dbReference type="GO" id="GO:0003700">
    <property type="term" value="F:DNA-binding transcription factor activity"/>
    <property type="evidence" value="ECO:0007669"/>
    <property type="project" value="InterPro"/>
</dbReference>
<keyword evidence="10" id="KW-0010">Activator</keyword>
<proteinExistence type="inferred from homology"/>
<dbReference type="InterPro" id="IPR036421">
    <property type="entry name" value="Fe_dep_repressor_sf"/>
</dbReference>
<dbReference type="EMBL" id="CP036280">
    <property type="protein sequence ID" value="QDU72555.1"/>
    <property type="molecule type" value="Genomic_DNA"/>
</dbReference>
<dbReference type="InterPro" id="IPR022687">
    <property type="entry name" value="HTH_DTXR"/>
</dbReference>
<keyword evidence="6" id="KW-0678">Repressor</keyword>
<dbReference type="SMART" id="SM00529">
    <property type="entry name" value="HTH_DTXR"/>
    <property type="match status" value="1"/>
</dbReference>
<evidence type="ECO:0000256" key="7">
    <source>
        <dbReference type="ARBA" id="ARBA00023004"/>
    </source>
</evidence>
<dbReference type="SUPFAM" id="SSF50037">
    <property type="entry name" value="C-terminal domain of transcriptional repressors"/>
    <property type="match status" value="1"/>
</dbReference>
<dbReference type="InterPro" id="IPR038157">
    <property type="entry name" value="FeoA_core_dom"/>
</dbReference>
<keyword evidence="11" id="KW-0804">Transcription</keyword>
<dbReference type="GO" id="GO:0046983">
    <property type="term" value="F:protein dimerization activity"/>
    <property type="evidence" value="ECO:0007669"/>
    <property type="project" value="InterPro"/>
</dbReference>
<comment type="function">
    <text evidence="13">In the presence of manganese, represses expression of mntH and mntS. Up-regulates expression of mntP.</text>
</comment>
<reference evidence="16 17" key="1">
    <citation type="submission" date="2019-02" db="EMBL/GenBank/DDBJ databases">
        <title>Deep-cultivation of Planctomycetes and their phenomic and genomic characterization uncovers novel biology.</title>
        <authorList>
            <person name="Wiegand S."/>
            <person name="Jogler M."/>
            <person name="Boedeker C."/>
            <person name="Pinto D."/>
            <person name="Vollmers J."/>
            <person name="Rivas-Marin E."/>
            <person name="Kohn T."/>
            <person name="Peeters S.H."/>
            <person name="Heuer A."/>
            <person name="Rast P."/>
            <person name="Oberbeckmann S."/>
            <person name="Bunk B."/>
            <person name="Jeske O."/>
            <person name="Meyerdierks A."/>
            <person name="Storesund J.E."/>
            <person name="Kallscheuer N."/>
            <person name="Luecker S."/>
            <person name="Lage O.M."/>
            <person name="Pohl T."/>
            <person name="Merkel B.J."/>
            <person name="Hornburger P."/>
            <person name="Mueller R.-W."/>
            <person name="Bruemmer F."/>
            <person name="Labrenz M."/>
            <person name="Spormann A.M."/>
            <person name="Op den Camp H."/>
            <person name="Overmann J."/>
            <person name="Amann R."/>
            <person name="Jetten M.S.M."/>
            <person name="Mascher T."/>
            <person name="Medema M.H."/>
            <person name="Devos D.P."/>
            <person name="Kaster A.-K."/>
            <person name="Ovreas L."/>
            <person name="Rohde M."/>
            <person name="Galperin M.Y."/>
            <person name="Jogler C."/>
        </authorList>
    </citation>
    <scope>NUCLEOTIDE SEQUENCE [LARGE SCALE GENOMIC DNA]</scope>
    <source>
        <strain evidence="16 17">Pan265</strain>
    </source>
</reference>
<dbReference type="Pfam" id="PF01325">
    <property type="entry name" value="Fe_dep_repress"/>
    <property type="match status" value="1"/>
</dbReference>
<keyword evidence="5" id="KW-0963">Cytoplasm</keyword>
<dbReference type="InterPro" id="IPR001367">
    <property type="entry name" value="Fe_dep_repressor"/>
</dbReference>
<dbReference type="FunFam" id="1.10.60.10:FF:000004">
    <property type="entry name" value="DtxR family transcriptional regulator"/>
    <property type="match status" value="1"/>
</dbReference>
<evidence type="ECO:0000256" key="2">
    <source>
        <dbReference type="ARBA" id="ARBA00007871"/>
    </source>
</evidence>
<dbReference type="AlphaFoldDB" id="A0A518C008"/>
<evidence type="ECO:0000256" key="5">
    <source>
        <dbReference type="ARBA" id="ARBA00022490"/>
    </source>
</evidence>
<dbReference type="GO" id="GO:0046914">
    <property type="term" value="F:transition metal ion binding"/>
    <property type="evidence" value="ECO:0007669"/>
    <property type="project" value="InterPro"/>
</dbReference>
<keyword evidence="9" id="KW-0238">DNA-binding</keyword>
<name>A0A518C008_9BACT</name>
<keyword evidence="7" id="KW-0408">Iron</keyword>
<keyword evidence="8" id="KW-0805">Transcription regulation</keyword>
<dbReference type="PANTHER" id="PTHR33238:SF11">
    <property type="entry name" value="TRANSCRIPTIONAL REGULATOR MNTR"/>
    <property type="match status" value="1"/>
</dbReference>
<evidence type="ECO:0000256" key="1">
    <source>
        <dbReference type="ARBA" id="ARBA00004496"/>
    </source>
</evidence>
<dbReference type="Pfam" id="PF02742">
    <property type="entry name" value="Fe_dep_repr_C"/>
    <property type="match status" value="1"/>
</dbReference>
<dbReference type="Gene3D" id="2.30.30.90">
    <property type="match status" value="1"/>
</dbReference>
<evidence type="ECO:0000256" key="13">
    <source>
        <dbReference type="ARBA" id="ARBA00025185"/>
    </source>
</evidence>
<evidence type="ECO:0000256" key="12">
    <source>
        <dbReference type="ARBA" id="ARBA00023211"/>
    </source>
</evidence>
<dbReference type="SUPFAM" id="SSF46785">
    <property type="entry name" value="Winged helix' DNA-binding domain"/>
    <property type="match status" value="1"/>
</dbReference>
<dbReference type="InterPro" id="IPR022689">
    <property type="entry name" value="Iron_dep_repressor"/>
</dbReference>
<dbReference type="InterPro" id="IPR008988">
    <property type="entry name" value="Transcriptional_repressor_C"/>
</dbReference>
<evidence type="ECO:0000256" key="8">
    <source>
        <dbReference type="ARBA" id="ARBA00023015"/>
    </source>
</evidence>
<comment type="similarity">
    <text evidence="2">Belongs to the DtxR/MntR family.</text>
</comment>
<dbReference type="RefSeq" id="WP_145446730.1">
    <property type="nucleotide sequence ID" value="NZ_CP036280.1"/>
</dbReference>
<gene>
    <name evidence="16" type="primary">ideR</name>
    <name evidence="16" type="ORF">Pan265_24250</name>
</gene>
<dbReference type="SMART" id="SM00899">
    <property type="entry name" value="FeoA"/>
    <property type="match status" value="1"/>
</dbReference>
<dbReference type="InterPro" id="IPR036388">
    <property type="entry name" value="WH-like_DNA-bd_sf"/>
</dbReference>
<dbReference type="PANTHER" id="PTHR33238">
    <property type="entry name" value="IRON (METAL) DEPENDENT REPRESSOR, DTXR FAMILY"/>
    <property type="match status" value="1"/>
</dbReference>
<evidence type="ECO:0000256" key="14">
    <source>
        <dbReference type="ARBA" id="ARBA00032593"/>
    </source>
</evidence>
<dbReference type="Pfam" id="PF04023">
    <property type="entry name" value="FeoA"/>
    <property type="match status" value="1"/>
</dbReference>
<evidence type="ECO:0000313" key="16">
    <source>
        <dbReference type="EMBL" id="QDU72555.1"/>
    </source>
</evidence>
<evidence type="ECO:0000256" key="9">
    <source>
        <dbReference type="ARBA" id="ARBA00023125"/>
    </source>
</evidence>
<organism evidence="16 17">
    <name type="scientific">Mucisphaera calidilacus</name>
    <dbReference type="NCBI Taxonomy" id="2527982"/>
    <lineage>
        <taxon>Bacteria</taxon>
        <taxon>Pseudomonadati</taxon>
        <taxon>Planctomycetota</taxon>
        <taxon>Phycisphaerae</taxon>
        <taxon>Phycisphaerales</taxon>
        <taxon>Phycisphaeraceae</taxon>
        <taxon>Mucisphaera</taxon>
    </lineage>
</organism>
<evidence type="ECO:0000256" key="3">
    <source>
        <dbReference type="ARBA" id="ARBA00011738"/>
    </source>
</evidence>
<feature type="domain" description="HTH dtxR-type" evidence="15">
    <location>
        <begin position="1"/>
        <end position="64"/>
    </location>
</feature>
<evidence type="ECO:0000256" key="6">
    <source>
        <dbReference type="ARBA" id="ARBA00022491"/>
    </source>
</evidence>
<dbReference type="Gene3D" id="1.10.60.10">
    <property type="entry name" value="Iron dependent repressor, metal binding and dimerisation domain"/>
    <property type="match status" value="1"/>
</dbReference>
<dbReference type="InterPro" id="IPR007167">
    <property type="entry name" value="Fe-transptr_FeoA-like"/>
</dbReference>
<comment type="subunit">
    <text evidence="3">Homodimer.</text>
</comment>
<dbReference type="Proteomes" id="UP000320386">
    <property type="component" value="Chromosome"/>
</dbReference>
<dbReference type="GO" id="GO:0005737">
    <property type="term" value="C:cytoplasm"/>
    <property type="evidence" value="ECO:0007669"/>
    <property type="project" value="UniProtKB-SubCell"/>
</dbReference>
<accession>A0A518C008</accession>
<dbReference type="KEGG" id="mcad:Pan265_24250"/>
<dbReference type="OrthoDB" id="9791355at2"/>
<sequence length="242" mass="25908">MPTSTVENYLKAIHGLGQSAGGRVSTGALAERLSVTPGTVTTMVKQLAERRLIDYRPREGVRLTRSGRAVAVDVLRRHRLIELFLVEVMQLDWSEVHAEAEALEHVISERMLERMDDMLGRPTRDPHGDPIPTAAGDLPMRALSPLSDAGEGVHVLGQIVGDDPAYLTWLADHGLHPGARVAVVGRDAFAGTIRVRVGGDASGFDIGLTTAARLMVESGVRQGALAEVTPERSTSGVDASLL</sequence>
<evidence type="ECO:0000256" key="4">
    <source>
        <dbReference type="ARBA" id="ARBA00022386"/>
    </source>
</evidence>
<dbReference type="Gene3D" id="1.10.10.10">
    <property type="entry name" value="Winged helix-like DNA-binding domain superfamily/Winged helix DNA-binding domain"/>
    <property type="match status" value="1"/>
</dbReference>
<keyword evidence="17" id="KW-1185">Reference proteome</keyword>
<evidence type="ECO:0000256" key="11">
    <source>
        <dbReference type="ARBA" id="ARBA00023163"/>
    </source>
</evidence>
<dbReference type="InterPro" id="IPR050536">
    <property type="entry name" value="DtxR_MntR_Metal-Reg"/>
</dbReference>
<dbReference type="InterPro" id="IPR036390">
    <property type="entry name" value="WH_DNA-bd_sf"/>
</dbReference>
<protein>
    <recommendedName>
        <fullName evidence="4">Transcriptional regulator MntR</fullName>
    </recommendedName>
    <alternativeName>
        <fullName evidence="14">Manganese transport regulator</fullName>
    </alternativeName>
</protein>
<evidence type="ECO:0000256" key="10">
    <source>
        <dbReference type="ARBA" id="ARBA00023159"/>
    </source>
</evidence>
<evidence type="ECO:0000313" key="17">
    <source>
        <dbReference type="Proteomes" id="UP000320386"/>
    </source>
</evidence>
<dbReference type="PROSITE" id="PS50944">
    <property type="entry name" value="HTH_DTXR"/>
    <property type="match status" value="1"/>
</dbReference>